<keyword evidence="2" id="KW-1185">Reference proteome</keyword>
<feature type="non-terminal residue" evidence="1">
    <location>
        <position position="178"/>
    </location>
</feature>
<evidence type="ECO:0000313" key="1">
    <source>
        <dbReference type="EMBL" id="CAG8593397.1"/>
    </source>
</evidence>
<dbReference type="EMBL" id="CAJVPM010013197">
    <property type="protein sequence ID" value="CAG8593397.1"/>
    <property type="molecule type" value="Genomic_DNA"/>
</dbReference>
<comment type="caution">
    <text evidence="1">The sequence shown here is derived from an EMBL/GenBank/DDBJ whole genome shotgun (WGS) entry which is preliminary data.</text>
</comment>
<protein>
    <submittedName>
        <fullName evidence="1">9106_t:CDS:1</fullName>
    </submittedName>
</protein>
<accession>A0ACA9MHQ7</accession>
<proteinExistence type="predicted"/>
<sequence length="178" mass="20996">MKRKRPKQHRLTVYIEVLKEKSNDYNHFAICLACKEAEGFDYAYSHKFINTKRLVKTHLKNCKYFKNQKGEHEVTKIINDTNISSDESDSQTSNKDNTEIEQEQQGPLDPYIVRRFSKARKSKFNYLLLKMTVSNRWSFRWVENPDSLAPFQYINPKITLPGRKQLSGKILNEAVTEF</sequence>
<name>A0ACA9MHQ7_9GLOM</name>
<reference evidence="1" key="1">
    <citation type="submission" date="2021-06" db="EMBL/GenBank/DDBJ databases">
        <authorList>
            <person name="Kallberg Y."/>
            <person name="Tangrot J."/>
            <person name="Rosling A."/>
        </authorList>
    </citation>
    <scope>NUCLEOTIDE SEQUENCE</scope>
    <source>
        <strain evidence="1">AU212A</strain>
    </source>
</reference>
<evidence type="ECO:0000313" key="2">
    <source>
        <dbReference type="Proteomes" id="UP000789860"/>
    </source>
</evidence>
<dbReference type="Proteomes" id="UP000789860">
    <property type="component" value="Unassembled WGS sequence"/>
</dbReference>
<gene>
    <name evidence="1" type="ORF">SCALOS_LOCUS6665</name>
</gene>
<organism evidence="1 2">
    <name type="scientific">Scutellospora calospora</name>
    <dbReference type="NCBI Taxonomy" id="85575"/>
    <lineage>
        <taxon>Eukaryota</taxon>
        <taxon>Fungi</taxon>
        <taxon>Fungi incertae sedis</taxon>
        <taxon>Mucoromycota</taxon>
        <taxon>Glomeromycotina</taxon>
        <taxon>Glomeromycetes</taxon>
        <taxon>Diversisporales</taxon>
        <taxon>Gigasporaceae</taxon>
        <taxon>Scutellospora</taxon>
    </lineage>
</organism>